<feature type="domain" description="Ig-like" evidence="12">
    <location>
        <begin position="32"/>
        <end position="150"/>
    </location>
</feature>
<evidence type="ECO:0000256" key="7">
    <source>
        <dbReference type="ARBA" id="ARBA00023157"/>
    </source>
</evidence>
<reference evidence="14" key="1">
    <citation type="submission" date="2025-08" db="UniProtKB">
        <authorList>
            <consortium name="RefSeq"/>
        </authorList>
    </citation>
    <scope>IDENTIFICATION</scope>
</reference>
<dbReference type="InterPro" id="IPR001870">
    <property type="entry name" value="B30.2/SPRY"/>
</dbReference>
<dbReference type="SMART" id="SM00449">
    <property type="entry name" value="SPRY"/>
    <property type="match status" value="1"/>
</dbReference>
<dbReference type="PANTHER" id="PTHR24100:SF149">
    <property type="entry name" value="BG-LIKE ANTIGEN 1-RELATED"/>
    <property type="match status" value="1"/>
</dbReference>
<evidence type="ECO:0000256" key="5">
    <source>
        <dbReference type="ARBA" id="ARBA00022989"/>
    </source>
</evidence>
<dbReference type="SMART" id="SM00406">
    <property type="entry name" value="IGv"/>
    <property type="match status" value="1"/>
</dbReference>
<dbReference type="InterPro" id="IPR007110">
    <property type="entry name" value="Ig-like_dom"/>
</dbReference>
<dbReference type="Pfam" id="PF22705">
    <property type="entry name" value="C2-set_3"/>
    <property type="match status" value="1"/>
</dbReference>
<dbReference type="Gene3D" id="2.60.120.920">
    <property type="match status" value="1"/>
</dbReference>
<dbReference type="AlphaFoldDB" id="A0A3Q0FR64"/>
<dbReference type="GeneID" id="102384903"/>
<dbReference type="Gene3D" id="2.60.40.10">
    <property type="entry name" value="Immunoglobulins"/>
    <property type="match status" value="2"/>
</dbReference>
<dbReference type="GO" id="GO:0050852">
    <property type="term" value="P:T cell receptor signaling pathway"/>
    <property type="evidence" value="ECO:0007669"/>
    <property type="project" value="TreeGrafter"/>
</dbReference>
<gene>
    <name evidence="14" type="primary">LOC102384903</name>
</gene>
<keyword evidence="7" id="KW-1015">Disulfide bond</keyword>
<dbReference type="SMART" id="SM00589">
    <property type="entry name" value="PRY"/>
    <property type="match status" value="1"/>
</dbReference>
<organism evidence="13 14">
    <name type="scientific">Alligator sinensis</name>
    <name type="common">Chinese alligator</name>
    <dbReference type="NCBI Taxonomy" id="38654"/>
    <lineage>
        <taxon>Eukaryota</taxon>
        <taxon>Metazoa</taxon>
        <taxon>Chordata</taxon>
        <taxon>Craniata</taxon>
        <taxon>Vertebrata</taxon>
        <taxon>Euteleostomi</taxon>
        <taxon>Archelosauria</taxon>
        <taxon>Archosauria</taxon>
        <taxon>Crocodylia</taxon>
        <taxon>Alligatoridae</taxon>
        <taxon>Alligatorinae</taxon>
        <taxon>Alligator</taxon>
    </lineage>
</organism>
<dbReference type="SMART" id="SM00409">
    <property type="entry name" value="IG"/>
    <property type="match status" value="1"/>
</dbReference>
<evidence type="ECO:0000256" key="2">
    <source>
        <dbReference type="ARBA" id="ARBA00007591"/>
    </source>
</evidence>
<feature type="transmembrane region" description="Helical" evidence="10">
    <location>
        <begin position="254"/>
        <end position="276"/>
    </location>
</feature>
<keyword evidence="9" id="KW-0393">Immunoglobulin domain</keyword>
<dbReference type="InterPro" id="IPR003599">
    <property type="entry name" value="Ig_sub"/>
</dbReference>
<dbReference type="Pfam" id="PF00622">
    <property type="entry name" value="SPRY"/>
    <property type="match status" value="1"/>
</dbReference>
<evidence type="ECO:0000313" key="14">
    <source>
        <dbReference type="RefSeq" id="XP_025049804.1"/>
    </source>
</evidence>
<dbReference type="GO" id="GO:0009897">
    <property type="term" value="C:external side of plasma membrane"/>
    <property type="evidence" value="ECO:0007669"/>
    <property type="project" value="TreeGrafter"/>
</dbReference>
<keyword evidence="4" id="KW-0732">Signal</keyword>
<keyword evidence="6 10" id="KW-0472">Membrane</keyword>
<dbReference type="FunFam" id="2.60.40.10:FF:000208">
    <property type="entry name" value="Butyrophilin subfamily 1 member A1"/>
    <property type="match status" value="1"/>
</dbReference>
<dbReference type="SUPFAM" id="SSF48726">
    <property type="entry name" value="Immunoglobulin"/>
    <property type="match status" value="2"/>
</dbReference>
<dbReference type="RefSeq" id="XP_025049804.1">
    <property type="nucleotide sequence ID" value="XM_025194019.1"/>
</dbReference>
<evidence type="ECO:0000256" key="6">
    <source>
        <dbReference type="ARBA" id="ARBA00023136"/>
    </source>
</evidence>
<dbReference type="SUPFAM" id="SSF49899">
    <property type="entry name" value="Concanavalin A-like lectins/glucanases"/>
    <property type="match status" value="1"/>
</dbReference>
<keyword evidence="3 10" id="KW-0812">Transmembrane</keyword>
<dbReference type="FunFam" id="2.60.40.10:FF:000088">
    <property type="entry name" value="Butyrophilin subfamily 1 member A1"/>
    <property type="match status" value="1"/>
</dbReference>
<dbReference type="PRINTS" id="PR01407">
    <property type="entry name" value="BUTYPHLNCDUF"/>
</dbReference>
<dbReference type="InterPro" id="IPR043136">
    <property type="entry name" value="B30.2/SPRY_sf"/>
</dbReference>
<accession>A0A3Q0FR64</accession>
<evidence type="ECO:0000259" key="12">
    <source>
        <dbReference type="PROSITE" id="PS50835"/>
    </source>
</evidence>
<dbReference type="FunFam" id="2.60.120.920:FF:000004">
    <property type="entry name" value="Butyrophilin subfamily 1 member A1"/>
    <property type="match status" value="1"/>
</dbReference>
<dbReference type="Pfam" id="PF07686">
    <property type="entry name" value="V-set"/>
    <property type="match status" value="1"/>
</dbReference>
<dbReference type="InterPro" id="IPR003879">
    <property type="entry name" value="Butyrophylin_SPRY"/>
</dbReference>
<evidence type="ECO:0000313" key="13">
    <source>
        <dbReference type="Proteomes" id="UP000189705"/>
    </source>
</evidence>
<dbReference type="InterPro" id="IPR006574">
    <property type="entry name" value="PRY"/>
</dbReference>
<dbReference type="InterPro" id="IPR013783">
    <property type="entry name" value="Ig-like_fold"/>
</dbReference>
<dbReference type="PROSITE" id="PS50188">
    <property type="entry name" value="B302_SPRY"/>
    <property type="match status" value="1"/>
</dbReference>
<evidence type="ECO:0000256" key="8">
    <source>
        <dbReference type="ARBA" id="ARBA00023180"/>
    </source>
</evidence>
<dbReference type="CDD" id="cd05713">
    <property type="entry name" value="IgV_MOG_like"/>
    <property type="match status" value="1"/>
</dbReference>
<feature type="domain" description="B30.2/SPRY" evidence="11">
    <location>
        <begin position="278"/>
        <end position="469"/>
    </location>
</feature>
<dbReference type="InterPro" id="IPR013320">
    <property type="entry name" value="ConA-like_dom_sf"/>
</dbReference>
<dbReference type="PROSITE" id="PS50835">
    <property type="entry name" value="IG_LIKE"/>
    <property type="match status" value="2"/>
</dbReference>
<evidence type="ECO:0000256" key="10">
    <source>
        <dbReference type="SAM" id="Phobius"/>
    </source>
</evidence>
<dbReference type="Proteomes" id="UP000189705">
    <property type="component" value="Unplaced"/>
</dbReference>
<dbReference type="GO" id="GO:0001817">
    <property type="term" value="P:regulation of cytokine production"/>
    <property type="evidence" value="ECO:0007669"/>
    <property type="project" value="TreeGrafter"/>
</dbReference>
<evidence type="ECO:0000256" key="4">
    <source>
        <dbReference type="ARBA" id="ARBA00022729"/>
    </source>
</evidence>
<dbReference type="Pfam" id="PF13765">
    <property type="entry name" value="PRY"/>
    <property type="match status" value="1"/>
</dbReference>
<dbReference type="InterPro" id="IPR036179">
    <property type="entry name" value="Ig-like_dom_sf"/>
</dbReference>
<dbReference type="CDD" id="cd12888">
    <property type="entry name" value="SPRY_PRY_TRIM7_like"/>
    <property type="match status" value="1"/>
</dbReference>
<proteinExistence type="inferred from homology"/>
<dbReference type="GO" id="GO:0005102">
    <property type="term" value="F:signaling receptor binding"/>
    <property type="evidence" value="ECO:0007669"/>
    <property type="project" value="TreeGrafter"/>
</dbReference>
<sequence length="469" mass="53812">MKKKASSFQCFSVSMSLPRAIIFFMTFHICKPTSAQFKVIGPDQPVTAIVGQETVLPCHLSLNTSAENMEVRWFQYEPQTFVHLYHNGKDQYRQQMPEYRGRTELLKDGLMDGHVSLKILNTRPSDEGPYHCSVTDGISYAEAILELRVAGLGSAPQITFENYQDGGIRMVCRSAGWFPEPGVLWRDESGQNLTALSGTRSKREDGLFETEISIIIYEHSHRNLSCWIRNNLLNQIKESAVFISDPFFPKVNPWMVALCVMLVVLFGFILLTVYLLKIKRDLQQKLEWRRIMSHPEKVILDPDTAHPYIILSEDGKVIGRGPRWQNWPDNPKRFTTLPCVLGSEGFTSGRHCWEVEVGDVGDLWALGVSRESVKRKEGIGRDADDGIWAVEQYLRKCRAMTTSKWVPLGQVPRRIWVVLDCDEAWVEFVNGDTDTLMYTFSQASFAGEKIYPWFWLEYITEEPQLRLCH</sequence>
<keyword evidence="13" id="KW-1185">Reference proteome</keyword>
<keyword evidence="5 10" id="KW-1133">Transmembrane helix</keyword>
<dbReference type="InterPro" id="IPR050504">
    <property type="entry name" value="IgSF_BTN/MOG"/>
</dbReference>
<dbReference type="InterPro" id="IPR013106">
    <property type="entry name" value="Ig_V-set"/>
</dbReference>
<dbReference type="InterPro" id="IPR053896">
    <property type="entry name" value="BTN3A2-like_Ig-C"/>
</dbReference>
<comment type="similarity">
    <text evidence="2">Belongs to the immunoglobulin superfamily. BTN/MOG family.</text>
</comment>
<evidence type="ECO:0000259" key="11">
    <source>
        <dbReference type="PROSITE" id="PS50188"/>
    </source>
</evidence>
<dbReference type="InterPro" id="IPR003877">
    <property type="entry name" value="SPRY_dom"/>
</dbReference>
<evidence type="ECO:0000256" key="3">
    <source>
        <dbReference type="ARBA" id="ARBA00022692"/>
    </source>
</evidence>
<evidence type="ECO:0000256" key="9">
    <source>
        <dbReference type="ARBA" id="ARBA00023319"/>
    </source>
</evidence>
<comment type="subcellular location">
    <subcellularLocation>
        <location evidence="1">Membrane</location>
        <topology evidence="1">Single-pass type I membrane protein</topology>
    </subcellularLocation>
</comment>
<keyword evidence="8" id="KW-0325">Glycoprotein</keyword>
<protein>
    <submittedName>
        <fullName evidence="14">Butyrophilin subfamily 1 member A1-like isoform X2</fullName>
    </submittedName>
</protein>
<dbReference type="PANTHER" id="PTHR24100">
    <property type="entry name" value="BUTYROPHILIN"/>
    <property type="match status" value="1"/>
</dbReference>
<evidence type="ECO:0000256" key="1">
    <source>
        <dbReference type="ARBA" id="ARBA00004479"/>
    </source>
</evidence>
<name>A0A3Q0FR64_ALLSI</name>
<feature type="domain" description="Ig-like" evidence="12">
    <location>
        <begin position="156"/>
        <end position="244"/>
    </location>
</feature>